<evidence type="ECO:0000313" key="1">
    <source>
        <dbReference type="EMBL" id="VYT14564.1"/>
    </source>
</evidence>
<dbReference type="EMBL" id="CACRSS010000016">
    <property type="protein sequence ID" value="VYT14564.1"/>
    <property type="molecule type" value="Genomic_DNA"/>
</dbReference>
<name>A0A6N2U7K6_9BACT</name>
<organism evidence="1">
    <name type="scientific">Akkermansia muciniphila</name>
    <dbReference type="NCBI Taxonomy" id="239935"/>
    <lineage>
        <taxon>Bacteria</taxon>
        <taxon>Pseudomonadati</taxon>
        <taxon>Verrucomicrobiota</taxon>
        <taxon>Verrucomicrobiia</taxon>
        <taxon>Verrucomicrobiales</taxon>
        <taxon>Akkermansiaceae</taxon>
        <taxon>Akkermansia</taxon>
    </lineage>
</organism>
<sequence>MNIPIKRLFVNVFHDICEGSGKELLHQICVWRKMGLEVPHVSSRDCLGTLNEFCEIIPHA</sequence>
<protein>
    <submittedName>
        <fullName evidence="1">Uncharacterized protein</fullName>
    </submittedName>
</protein>
<dbReference type="AlphaFoldDB" id="A0A6N2U7K6"/>
<gene>
    <name evidence="1" type="ORF">AMLFYP55_00805</name>
</gene>
<proteinExistence type="predicted"/>
<dbReference type="RefSeq" id="WP_146018123.1">
    <property type="nucleotide sequence ID" value="NZ_CACRSS010000016.1"/>
</dbReference>
<accession>A0A6N2U7K6</accession>
<reference evidence="1" key="1">
    <citation type="submission" date="2019-11" db="EMBL/GenBank/DDBJ databases">
        <authorList>
            <person name="Feng L."/>
        </authorList>
    </citation>
    <scope>NUCLEOTIDE SEQUENCE</scope>
    <source>
        <strain evidence="1">AMuciniphilaLFYP55</strain>
    </source>
</reference>